<dbReference type="GO" id="GO:0005524">
    <property type="term" value="F:ATP binding"/>
    <property type="evidence" value="ECO:0007669"/>
    <property type="project" value="UniProtKB-KW"/>
</dbReference>
<evidence type="ECO:0000256" key="2">
    <source>
        <dbReference type="ARBA" id="ARBA00022642"/>
    </source>
</evidence>
<dbReference type="InterPro" id="IPR004821">
    <property type="entry name" value="Cyt_trans-like"/>
</dbReference>
<organism evidence="9">
    <name type="scientific">marine metagenome</name>
    <dbReference type="NCBI Taxonomy" id="408172"/>
    <lineage>
        <taxon>unclassified sequences</taxon>
        <taxon>metagenomes</taxon>
        <taxon>ecological metagenomes</taxon>
    </lineage>
</organism>
<evidence type="ECO:0000256" key="4">
    <source>
        <dbReference type="ARBA" id="ARBA00022695"/>
    </source>
</evidence>
<keyword evidence="2" id="KW-0662">Pyridine nucleotide biosynthesis</keyword>
<dbReference type="UniPathway" id="UPA00253"/>
<keyword evidence="6" id="KW-0067">ATP-binding</keyword>
<evidence type="ECO:0000256" key="5">
    <source>
        <dbReference type="ARBA" id="ARBA00022741"/>
    </source>
</evidence>
<dbReference type="CDD" id="cd02165">
    <property type="entry name" value="NMNAT"/>
    <property type="match status" value="1"/>
</dbReference>
<sequence>MKLCLFGGTFDPPHVGHLIIAETIQESERFDRIVFVPASNPPHKERGISPIEDRLEMLRLTLVNNDNFDVSDIEIERGGISYTVETVKETKGKFSLRSKDLYFLIGSDSLLDFHSWKEYESILNECRVIIALRPGFRPSRIDPEILSQIRFANIPQIEVSSSQVRRRVKSGLSIRYMVPDSVRDYISEMDLYC</sequence>
<accession>A0A381N4T9</accession>
<proteinExistence type="inferred from homology"/>
<keyword evidence="5" id="KW-0547">Nucleotide-binding</keyword>
<dbReference type="NCBIfam" id="TIGR00125">
    <property type="entry name" value="cyt_tran_rel"/>
    <property type="match status" value="1"/>
</dbReference>
<dbReference type="InterPro" id="IPR005248">
    <property type="entry name" value="NadD/NMNAT"/>
</dbReference>
<dbReference type="NCBIfam" id="TIGR00482">
    <property type="entry name" value="nicotinate (nicotinamide) nucleotide adenylyltransferase"/>
    <property type="match status" value="1"/>
</dbReference>
<name>A0A381N4T9_9ZZZZ</name>
<feature type="domain" description="Cytidyltransferase-like" evidence="8">
    <location>
        <begin position="5"/>
        <end position="167"/>
    </location>
</feature>
<evidence type="ECO:0000256" key="6">
    <source>
        <dbReference type="ARBA" id="ARBA00022840"/>
    </source>
</evidence>
<dbReference type="EMBL" id="UINC01000128">
    <property type="protein sequence ID" value="SUZ49650.1"/>
    <property type="molecule type" value="Genomic_DNA"/>
</dbReference>
<evidence type="ECO:0000256" key="7">
    <source>
        <dbReference type="ARBA" id="ARBA00023027"/>
    </source>
</evidence>
<protein>
    <recommendedName>
        <fullName evidence="8">Cytidyltransferase-like domain-containing protein</fullName>
    </recommendedName>
</protein>
<reference evidence="9" key="1">
    <citation type="submission" date="2018-05" db="EMBL/GenBank/DDBJ databases">
        <authorList>
            <person name="Lanie J.A."/>
            <person name="Ng W.-L."/>
            <person name="Kazmierczak K.M."/>
            <person name="Andrzejewski T.M."/>
            <person name="Davidsen T.M."/>
            <person name="Wayne K.J."/>
            <person name="Tettelin H."/>
            <person name="Glass J.I."/>
            <person name="Rusch D."/>
            <person name="Podicherti R."/>
            <person name="Tsui H.-C.T."/>
            <person name="Winkler M.E."/>
        </authorList>
    </citation>
    <scope>NUCLEOTIDE SEQUENCE</scope>
</reference>
<gene>
    <name evidence="9" type="ORF">METZ01_LOCUS2504</name>
</gene>
<dbReference type="Gene3D" id="3.40.50.620">
    <property type="entry name" value="HUPs"/>
    <property type="match status" value="1"/>
</dbReference>
<keyword evidence="7" id="KW-0520">NAD</keyword>
<evidence type="ECO:0000256" key="1">
    <source>
        <dbReference type="ARBA" id="ARBA00004790"/>
    </source>
</evidence>
<evidence type="ECO:0000259" key="8">
    <source>
        <dbReference type="Pfam" id="PF01467"/>
    </source>
</evidence>
<keyword evidence="4" id="KW-0548">Nucleotidyltransferase</keyword>
<dbReference type="GO" id="GO:0070566">
    <property type="term" value="F:adenylyltransferase activity"/>
    <property type="evidence" value="ECO:0007669"/>
    <property type="project" value="UniProtKB-ARBA"/>
</dbReference>
<evidence type="ECO:0000313" key="9">
    <source>
        <dbReference type="EMBL" id="SUZ49650.1"/>
    </source>
</evidence>
<keyword evidence="3" id="KW-0808">Transferase</keyword>
<dbReference type="InterPro" id="IPR014729">
    <property type="entry name" value="Rossmann-like_a/b/a_fold"/>
</dbReference>
<dbReference type="NCBIfam" id="NF000840">
    <property type="entry name" value="PRK00071.1-3"/>
    <property type="match status" value="1"/>
</dbReference>
<dbReference type="PANTHER" id="PTHR39321:SF3">
    <property type="entry name" value="PHOSPHOPANTETHEINE ADENYLYLTRANSFERASE"/>
    <property type="match status" value="1"/>
</dbReference>
<dbReference type="GO" id="GO:0009435">
    <property type="term" value="P:NAD+ biosynthetic process"/>
    <property type="evidence" value="ECO:0007669"/>
    <property type="project" value="UniProtKB-UniPathway"/>
</dbReference>
<comment type="pathway">
    <text evidence="1">Cofactor biosynthesis; NAD(+) biosynthesis.</text>
</comment>
<dbReference type="Pfam" id="PF01467">
    <property type="entry name" value="CTP_transf_like"/>
    <property type="match status" value="1"/>
</dbReference>
<evidence type="ECO:0000256" key="3">
    <source>
        <dbReference type="ARBA" id="ARBA00022679"/>
    </source>
</evidence>
<dbReference type="PANTHER" id="PTHR39321">
    <property type="entry name" value="NICOTINATE-NUCLEOTIDE ADENYLYLTRANSFERASE-RELATED"/>
    <property type="match status" value="1"/>
</dbReference>
<dbReference type="AlphaFoldDB" id="A0A381N4T9"/>
<dbReference type="HAMAP" id="MF_00244">
    <property type="entry name" value="NaMN_adenylyltr"/>
    <property type="match status" value="1"/>
</dbReference>
<dbReference type="SUPFAM" id="SSF52374">
    <property type="entry name" value="Nucleotidylyl transferase"/>
    <property type="match status" value="1"/>
</dbReference>